<gene>
    <name evidence="8" type="ORF">DFR28_101632</name>
</gene>
<dbReference type="RefSeq" id="WP_113952835.1">
    <property type="nucleotide sequence ID" value="NZ_QNRT01000001.1"/>
</dbReference>
<name>A0A395JS22_9GAMM</name>
<keyword evidence="9" id="KW-1185">Reference proteome</keyword>
<dbReference type="Proteomes" id="UP000253083">
    <property type="component" value="Unassembled WGS sequence"/>
</dbReference>
<reference evidence="8 9" key="1">
    <citation type="submission" date="2018-06" db="EMBL/GenBank/DDBJ databases">
        <title>Genomic Encyclopedia of Type Strains, Phase IV (KMG-IV): sequencing the most valuable type-strain genomes for metagenomic binning, comparative biology and taxonomic classification.</title>
        <authorList>
            <person name="Goeker M."/>
        </authorList>
    </citation>
    <scope>NUCLEOTIDE SEQUENCE [LARGE SCALE GENOMIC DNA]</scope>
    <source>
        <strain evidence="8 9">DSM 24032</strain>
    </source>
</reference>
<evidence type="ECO:0000313" key="9">
    <source>
        <dbReference type="Proteomes" id="UP000253083"/>
    </source>
</evidence>
<sequence length="482" mass="51489">MNQNHFEIAQATLLEPTGLSNADISSTMSRLTNVAGCDFADLYFQYSKHESWSLDEGVVKSGSFNIDQGVGLRSVCGEKTAFAYSEDLHAPAILAAADVVGAIGRQGRDAQQTRQWRPQGIKPLYQQADPIAALGDAQKVSILEHADRAARSHDSRVVEVMASLSGEYEVVLIVTSDGRQIPDVRPLVRLNVSVIVEQNGKRERGSMGGGGRFGFDYFDHQTIEHYAHEAVRQALVSLEAIDSPAGTMPVVLGPGWPGILLHEAVGHGLEGDFNRKGTSAFSGRIGEKVASELCTVVDDGTIADRRGSLSVDDEGNQTQNTVLIEKGILKGYMQDEHNARLMGMSVTGNGRRESFAHLPMPRMTNTYMHAGEHDPEEIIRSVKKGLYAVNFGGGQVDITSGKFVFSSSEAYLIEDGKITAPVKGATLIGSGPEAMQTISMVGTDMSLDSGVGVCGKDGQSVPVGVGQPTLKMDALTVGGVQL</sequence>
<dbReference type="InterPro" id="IPR045570">
    <property type="entry name" value="Metalloprtase-TldD/E_cen_dom"/>
</dbReference>
<accession>A0A395JS22</accession>
<evidence type="ECO:0000256" key="2">
    <source>
        <dbReference type="ARBA" id="ARBA00022670"/>
    </source>
</evidence>
<evidence type="ECO:0000313" key="8">
    <source>
        <dbReference type="EMBL" id="RBP53246.1"/>
    </source>
</evidence>
<keyword evidence="4" id="KW-0482">Metalloprotease</keyword>
<dbReference type="InterPro" id="IPR035068">
    <property type="entry name" value="TldD/PmbA_N"/>
</dbReference>
<dbReference type="InParanoid" id="A0A395JS22"/>
<evidence type="ECO:0000259" key="5">
    <source>
        <dbReference type="Pfam" id="PF01523"/>
    </source>
</evidence>
<keyword evidence="2" id="KW-0645">Protease</keyword>
<evidence type="ECO:0000256" key="3">
    <source>
        <dbReference type="ARBA" id="ARBA00022801"/>
    </source>
</evidence>
<dbReference type="InterPro" id="IPR036059">
    <property type="entry name" value="TldD/PmbA_sf"/>
</dbReference>
<dbReference type="SUPFAM" id="SSF111283">
    <property type="entry name" value="Putative modulator of DNA gyrase, PmbA/TldD"/>
    <property type="match status" value="1"/>
</dbReference>
<dbReference type="InterPro" id="IPR025502">
    <property type="entry name" value="TldD"/>
</dbReference>
<keyword evidence="3" id="KW-0378">Hydrolase</keyword>
<dbReference type="NCBIfam" id="NF008006">
    <property type="entry name" value="PRK10735.1"/>
    <property type="match status" value="1"/>
</dbReference>
<feature type="domain" description="Metalloprotease TldD/E C-terminal" evidence="6">
    <location>
        <begin position="246"/>
        <end position="479"/>
    </location>
</feature>
<comment type="similarity">
    <text evidence="1">Belongs to the peptidase U62 family.</text>
</comment>
<dbReference type="Pfam" id="PF01523">
    <property type="entry name" value="PmbA_TldD_1st"/>
    <property type="match status" value="1"/>
</dbReference>
<dbReference type="InterPro" id="IPR002510">
    <property type="entry name" value="Metalloprtase-TldD/E_N"/>
</dbReference>
<feature type="domain" description="Metalloprotease TldD/E central" evidence="7">
    <location>
        <begin position="130"/>
        <end position="238"/>
    </location>
</feature>
<dbReference type="PANTHER" id="PTHR30624">
    <property type="entry name" value="UNCHARACTERIZED PROTEIN TLDD AND PMBA"/>
    <property type="match status" value="1"/>
</dbReference>
<feature type="domain" description="Metalloprotease TldD/E N-terminal" evidence="5">
    <location>
        <begin position="40"/>
        <end position="98"/>
    </location>
</feature>
<comment type="caution">
    <text evidence="8">The sequence shown here is derived from an EMBL/GenBank/DDBJ whole genome shotgun (WGS) entry which is preliminary data.</text>
</comment>
<evidence type="ECO:0000256" key="4">
    <source>
        <dbReference type="ARBA" id="ARBA00023049"/>
    </source>
</evidence>
<dbReference type="Pfam" id="PF19290">
    <property type="entry name" value="PmbA_TldD_2nd"/>
    <property type="match status" value="1"/>
</dbReference>
<organism evidence="8 9">
    <name type="scientific">Arenicella xantha</name>
    <dbReference type="NCBI Taxonomy" id="644221"/>
    <lineage>
        <taxon>Bacteria</taxon>
        <taxon>Pseudomonadati</taxon>
        <taxon>Pseudomonadota</taxon>
        <taxon>Gammaproteobacteria</taxon>
        <taxon>Arenicellales</taxon>
        <taxon>Arenicellaceae</taxon>
        <taxon>Arenicella</taxon>
    </lineage>
</organism>
<dbReference type="GO" id="GO:0008237">
    <property type="term" value="F:metallopeptidase activity"/>
    <property type="evidence" value="ECO:0007669"/>
    <property type="project" value="UniProtKB-KW"/>
</dbReference>
<dbReference type="GO" id="GO:0005829">
    <property type="term" value="C:cytosol"/>
    <property type="evidence" value="ECO:0007669"/>
    <property type="project" value="TreeGrafter"/>
</dbReference>
<dbReference type="Pfam" id="PF19289">
    <property type="entry name" value="PmbA_TldD_3rd"/>
    <property type="match status" value="1"/>
</dbReference>
<dbReference type="GO" id="GO:0006508">
    <property type="term" value="P:proteolysis"/>
    <property type="evidence" value="ECO:0007669"/>
    <property type="project" value="UniProtKB-KW"/>
</dbReference>
<dbReference type="AlphaFoldDB" id="A0A395JS22"/>
<dbReference type="PIRSF" id="PIRSF004919">
    <property type="entry name" value="TldD"/>
    <property type="match status" value="1"/>
</dbReference>
<evidence type="ECO:0000256" key="1">
    <source>
        <dbReference type="ARBA" id="ARBA00005836"/>
    </source>
</evidence>
<dbReference type="Gene3D" id="3.30.2290.10">
    <property type="entry name" value="PmbA/TldD superfamily"/>
    <property type="match status" value="1"/>
</dbReference>
<dbReference type="OrthoDB" id="9803213at2"/>
<evidence type="ECO:0000259" key="7">
    <source>
        <dbReference type="Pfam" id="PF19290"/>
    </source>
</evidence>
<dbReference type="FunCoup" id="A0A395JS22">
    <property type="interactions" value="167"/>
</dbReference>
<evidence type="ECO:0000259" key="6">
    <source>
        <dbReference type="Pfam" id="PF19289"/>
    </source>
</evidence>
<dbReference type="EMBL" id="QNRT01000001">
    <property type="protein sequence ID" value="RBP53246.1"/>
    <property type="molecule type" value="Genomic_DNA"/>
</dbReference>
<protein>
    <submittedName>
        <fullName evidence="8">Microcin-processing peptidase 2</fullName>
    </submittedName>
</protein>
<dbReference type="InterPro" id="IPR051463">
    <property type="entry name" value="Peptidase_U62_metallo"/>
</dbReference>
<dbReference type="InterPro" id="IPR045569">
    <property type="entry name" value="Metalloprtase-TldD/E_C"/>
</dbReference>
<proteinExistence type="inferred from homology"/>
<dbReference type="PANTHER" id="PTHR30624:SF4">
    <property type="entry name" value="METALLOPROTEASE TLDD"/>
    <property type="match status" value="1"/>
</dbReference>